<keyword evidence="1" id="KW-0472">Membrane</keyword>
<sequence>MLPTTRILSVLLLGVGVALGVVGILGPRWVNTDARLPLDLSQTTFTLKDDHARTRLINGGRVLDAGVVRQLHMDILPPTDADTATVRIGVSDSRESRQEDVDRLIQASVWTYPLNRLSGEALVPATVSSQLGSPTEKVSVAGPWLKFPSDAQQTTYEVFDPTLRSAIPAVFSEEIDRGGRTIYRYSQDIKPTNVAEKYASVFNTTQKGENTLYLYHSGNRQWYVDQISGLVVDVEENIEDYFGDADGTRREDALIFHGRMSEDDKAALFEQASAVSDGSVARVLYRVALVAGVLLSAVGLLGAFRRRSVALH</sequence>
<evidence type="ECO:0000256" key="1">
    <source>
        <dbReference type="SAM" id="Phobius"/>
    </source>
</evidence>
<dbReference type="Pfam" id="PF11271">
    <property type="entry name" value="PorA"/>
    <property type="match status" value="1"/>
</dbReference>
<protein>
    <recommendedName>
        <fullName evidence="4">DUF3068 domain-containing protein</fullName>
    </recommendedName>
</protein>
<dbReference type="EMBL" id="LR738855">
    <property type="protein sequence ID" value="VZH84434.1"/>
    <property type="molecule type" value="Genomic_DNA"/>
</dbReference>
<evidence type="ECO:0000313" key="3">
    <source>
        <dbReference type="Proteomes" id="UP000423525"/>
    </source>
</evidence>
<gene>
    <name evidence="2" type="ORF">FRC0190_00459</name>
</gene>
<dbReference type="Proteomes" id="UP000423525">
    <property type="component" value="Chromosome"/>
</dbReference>
<name>A0A6I8MA61_9CORY</name>
<dbReference type="RefSeq" id="WP_155871606.1">
    <property type="nucleotide sequence ID" value="NZ_CP168248.1"/>
</dbReference>
<dbReference type="InterPro" id="IPR021424">
    <property type="entry name" value="PorA"/>
</dbReference>
<keyword evidence="1" id="KW-1133">Transmembrane helix</keyword>
<feature type="transmembrane region" description="Helical" evidence="1">
    <location>
        <begin position="283"/>
        <end position="304"/>
    </location>
</feature>
<dbReference type="AlphaFoldDB" id="A0A6I8MA61"/>
<organism evidence="2 3">
    <name type="scientific">Corynebacterium rouxii</name>
    <dbReference type="NCBI Taxonomy" id="2719119"/>
    <lineage>
        <taxon>Bacteria</taxon>
        <taxon>Bacillati</taxon>
        <taxon>Actinomycetota</taxon>
        <taxon>Actinomycetes</taxon>
        <taxon>Mycobacteriales</taxon>
        <taxon>Corynebacteriaceae</taxon>
        <taxon>Corynebacterium</taxon>
    </lineage>
</organism>
<evidence type="ECO:0000313" key="2">
    <source>
        <dbReference type="EMBL" id="VZH84434.1"/>
    </source>
</evidence>
<proteinExistence type="predicted"/>
<dbReference type="KEGG" id="crf:FRC0190_00459"/>
<keyword evidence="1" id="KW-0812">Transmembrane</keyword>
<accession>A0A6I8MA61</accession>
<reference evidence="2 3" key="1">
    <citation type="submission" date="2019-11" db="EMBL/GenBank/DDBJ databases">
        <authorList>
            <person name="Brisse S."/>
        </authorList>
    </citation>
    <scope>NUCLEOTIDE SEQUENCE [LARGE SCALE GENOMIC DNA]</scope>
    <source>
        <strain evidence="2">FRC0190</strain>
    </source>
</reference>
<evidence type="ECO:0008006" key="4">
    <source>
        <dbReference type="Google" id="ProtNLM"/>
    </source>
</evidence>